<feature type="signal peptide" evidence="8">
    <location>
        <begin position="1"/>
        <end position="22"/>
    </location>
</feature>
<evidence type="ECO:0000259" key="9">
    <source>
        <dbReference type="PROSITE" id="PS50059"/>
    </source>
</evidence>
<evidence type="ECO:0000256" key="1">
    <source>
        <dbReference type="ARBA" id="ARBA00000971"/>
    </source>
</evidence>
<dbReference type="EC" id="5.2.1.8" evidence="6"/>
<dbReference type="AlphaFoldDB" id="A0A5Q0H7S9"/>
<dbReference type="OrthoDB" id="25996at2"/>
<dbReference type="InterPro" id="IPR001179">
    <property type="entry name" value="PPIase_FKBP_dom"/>
</dbReference>
<organism evidence="10 11">
    <name type="scientific">Saccharothrix syringae</name>
    <name type="common">Nocardiopsis syringae</name>
    <dbReference type="NCBI Taxonomy" id="103733"/>
    <lineage>
        <taxon>Bacteria</taxon>
        <taxon>Bacillati</taxon>
        <taxon>Actinomycetota</taxon>
        <taxon>Actinomycetes</taxon>
        <taxon>Pseudonocardiales</taxon>
        <taxon>Pseudonocardiaceae</taxon>
        <taxon>Saccharothrix</taxon>
    </lineage>
</organism>
<evidence type="ECO:0000256" key="4">
    <source>
        <dbReference type="ARBA" id="ARBA00023235"/>
    </source>
</evidence>
<dbReference type="PROSITE" id="PS50059">
    <property type="entry name" value="FKBP_PPIASE"/>
    <property type="match status" value="1"/>
</dbReference>
<keyword evidence="11" id="KW-1185">Reference proteome</keyword>
<evidence type="ECO:0000256" key="2">
    <source>
        <dbReference type="ARBA" id="ARBA00006577"/>
    </source>
</evidence>
<name>A0A5Q0H7S9_SACSY</name>
<evidence type="ECO:0000256" key="6">
    <source>
        <dbReference type="RuleBase" id="RU003915"/>
    </source>
</evidence>
<dbReference type="Gene3D" id="3.10.50.40">
    <property type="match status" value="1"/>
</dbReference>
<evidence type="ECO:0000256" key="5">
    <source>
        <dbReference type="PROSITE-ProRule" id="PRU00277"/>
    </source>
</evidence>
<keyword evidence="8" id="KW-0732">Signal</keyword>
<protein>
    <recommendedName>
        <fullName evidence="6">Peptidyl-prolyl cis-trans isomerase</fullName>
        <ecNumber evidence="6">5.2.1.8</ecNumber>
    </recommendedName>
</protein>
<evidence type="ECO:0000256" key="8">
    <source>
        <dbReference type="SAM" id="SignalP"/>
    </source>
</evidence>
<evidence type="ECO:0000313" key="11">
    <source>
        <dbReference type="Proteomes" id="UP000325787"/>
    </source>
</evidence>
<proteinExistence type="inferred from homology"/>
<dbReference type="KEGG" id="ssyi:EKG83_35635"/>
<evidence type="ECO:0000256" key="7">
    <source>
        <dbReference type="SAM" id="MobiDB-lite"/>
    </source>
</evidence>
<dbReference type="GO" id="GO:0003755">
    <property type="term" value="F:peptidyl-prolyl cis-trans isomerase activity"/>
    <property type="evidence" value="ECO:0007669"/>
    <property type="project" value="UniProtKB-UniRule"/>
</dbReference>
<dbReference type="Pfam" id="PF00254">
    <property type="entry name" value="FKBP_C"/>
    <property type="match status" value="1"/>
</dbReference>
<dbReference type="InterPro" id="IPR046357">
    <property type="entry name" value="PPIase_dom_sf"/>
</dbReference>
<feature type="compositionally biased region" description="Polar residues" evidence="7">
    <location>
        <begin position="28"/>
        <end position="58"/>
    </location>
</feature>
<dbReference type="Proteomes" id="UP000325787">
    <property type="component" value="Chromosome"/>
</dbReference>
<feature type="domain" description="PPIase FKBP-type" evidence="9">
    <location>
        <begin position="115"/>
        <end position="203"/>
    </location>
</feature>
<dbReference type="EMBL" id="CP034550">
    <property type="protein sequence ID" value="QFZ22034.1"/>
    <property type="molecule type" value="Genomic_DNA"/>
</dbReference>
<reference evidence="11" key="1">
    <citation type="journal article" date="2021" name="Curr. Microbiol.">
        <title>Complete genome of nocamycin-producing strain Saccharothrix syringae NRRL B-16468 reveals the biosynthetic potential for secondary metabolites.</title>
        <authorList>
            <person name="Mo X."/>
            <person name="Yang S."/>
        </authorList>
    </citation>
    <scope>NUCLEOTIDE SEQUENCE [LARGE SCALE GENOMIC DNA]</scope>
    <source>
        <strain evidence="11">ATCC 51364 / DSM 43886 / JCM 6844 / KCTC 9398 / NBRC 14523 / NRRL B-16468 / INA 2240</strain>
    </source>
</reference>
<comment type="similarity">
    <text evidence="2 6">Belongs to the FKBP-type PPIase family.</text>
</comment>
<evidence type="ECO:0000256" key="3">
    <source>
        <dbReference type="ARBA" id="ARBA00023110"/>
    </source>
</evidence>
<dbReference type="PROSITE" id="PS51257">
    <property type="entry name" value="PROKAR_LIPOPROTEIN"/>
    <property type="match status" value="1"/>
</dbReference>
<gene>
    <name evidence="10" type="ORF">EKG83_35635</name>
</gene>
<comment type="catalytic activity">
    <reaction evidence="1 5 6">
        <text>[protein]-peptidylproline (omega=180) = [protein]-peptidylproline (omega=0)</text>
        <dbReference type="Rhea" id="RHEA:16237"/>
        <dbReference type="Rhea" id="RHEA-COMP:10747"/>
        <dbReference type="Rhea" id="RHEA-COMP:10748"/>
        <dbReference type="ChEBI" id="CHEBI:83833"/>
        <dbReference type="ChEBI" id="CHEBI:83834"/>
        <dbReference type="EC" id="5.2.1.8"/>
    </reaction>
</comment>
<dbReference type="PANTHER" id="PTHR43811:SF19">
    <property type="entry name" value="39 KDA FK506-BINDING NUCLEAR PROTEIN"/>
    <property type="match status" value="1"/>
</dbReference>
<keyword evidence="4 5" id="KW-0413">Isomerase</keyword>
<dbReference type="SUPFAM" id="SSF54534">
    <property type="entry name" value="FKBP-like"/>
    <property type="match status" value="1"/>
</dbReference>
<keyword evidence="3 5" id="KW-0697">Rotamase</keyword>
<sequence length="205" mass="21017">MRTVGRTALALVSLLSAGLALTACTASDRPSTLTNTPSATVPAQEQAVPTNDSGSADSGSALPEPSGPPCEVSQYQVSGAPGQEPSITVPTGCTPQDGLVVEDLVEGTGPEIRPGSTASIHYVLATFRDGRTQQSSWDGGQPFEVANVGQAQVIQGWNQGLIGLKQGGRRLLVVPPDLGYPNGRGEIQPGETLVFVVDAVEVQGS</sequence>
<accession>A0A5Q0H7S9</accession>
<feature type="region of interest" description="Disordered" evidence="7">
    <location>
        <begin position="28"/>
        <end position="92"/>
    </location>
</feature>
<dbReference type="RefSeq" id="WP_033432492.1">
    <property type="nucleotide sequence ID" value="NZ_CP034550.1"/>
</dbReference>
<feature type="chain" id="PRO_5038421615" description="Peptidyl-prolyl cis-trans isomerase" evidence="8">
    <location>
        <begin position="23"/>
        <end position="205"/>
    </location>
</feature>
<dbReference type="PANTHER" id="PTHR43811">
    <property type="entry name" value="FKBP-TYPE PEPTIDYL-PROLYL CIS-TRANS ISOMERASE FKPA"/>
    <property type="match status" value="1"/>
</dbReference>
<evidence type="ECO:0000313" key="10">
    <source>
        <dbReference type="EMBL" id="QFZ22034.1"/>
    </source>
</evidence>